<sequence length="199" mass="21529">MTGAVLAGGKSLRMGREKGLVEIRGQSMIATMASILGTAPGIDSLIIVTNNPSRFSFLDMPMIPDYFPAKGPLAGIHAALRAVRDWIFVTACDMPFLSPELPRYLWNRRDGVDVVVPRIGGHWATVAALYGPGCLPELERALDYGSPGLVDVVNRLRVRSVSERDLFRSGIAPRSFFSVNTPDDVCRANGTALETIAAE</sequence>
<keyword evidence="6" id="KW-0342">GTP-binding</keyword>
<dbReference type="SUPFAM" id="SSF53448">
    <property type="entry name" value="Nucleotide-diphospho-sugar transferases"/>
    <property type="match status" value="1"/>
</dbReference>
<keyword evidence="3" id="KW-0479">Metal-binding</keyword>
<name>A0A2T2WS98_9FIRM</name>
<dbReference type="GO" id="GO:0016779">
    <property type="term" value="F:nucleotidyltransferase activity"/>
    <property type="evidence" value="ECO:0007669"/>
    <property type="project" value="UniProtKB-KW"/>
</dbReference>
<keyword evidence="5" id="KW-0460">Magnesium</keyword>
<comment type="caution">
    <text evidence="9">The sequence shown here is derived from an EMBL/GenBank/DDBJ whole genome shotgun (WGS) entry which is preliminary data.</text>
</comment>
<evidence type="ECO:0000313" key="9">
    <source>
        <dbReference type="EMBL" id="PSR25112.1"/>
    </source>
</evidence>
<organism evidence="9 10">
    <name type="scientific">Sulfobacillus benefaciens</name>
    <dbReference type="NCBI Taxonomy" id="453960"/>
    <lineage>
        <taxon>Bacteria</taxon>
        <taxon>Bacillati</taxon>
        <taxon>Bacillota</taxon>
        <taxon>Clostridia</taxon>
        <taxon>Eubacteriales</taxon>
        <taxon>Clostridiales Family XVII. Incertae Sedis</taxon>
        <taxon>Sulfobacillus</taxon>
    </lineage>
</organism>
<dbReference type="Gene3D" id="3.90.550.10">
    <property type="entry name" value="Spore Coat Polysaccharide Biosynthesis Protein SpsA, Chain A"/>
    <property type="match status" value="1"/>
</dbReference>
<reference evidence="9 10" key="1">
    <citation type="journal article" date="2014" name="BMC Genomics">
        <title>Comparison of environmental and isolate Sulfobacillus genomes reveals diverse carbon, sulfur, nitrogen, and hydrogen metabolisms.</title>
        <authorList>
            <person name="Justice N.B."/>
            <person name="Norman A."/>
            <person name="Brown C.T."/>
            <person name="Singh A."/>
            <person name="Thomas B.C."/>
            <person name="Banfield J.F."/>
        </authorList>
    </citation>
    <scope>NUCLEOTIDE SEQUENCE [LARGE SCALE GENOMIC DNA]</scope>
    <source>
        <strain evidence="9">AMDSBA1</strain>
    </source>
</reference>
<dbReference type="PANTHER" id="PTHR19136:SF81">
    <property type="entry name" value="MOLYBDENUM COFACTOR GUANYLYLTRANSFERASE"/>
    <property type="match status" value="1"/>
</dbReference>
<evidence type="ECO:0000259" key="8">
    <source>
        <dbReference type="Pfam" id="PF12804"/>
    </source>
</evidence>
<dbReference type="EMBL" id="PXYT01000060">
    <property type="protein sequence ID" value="PSR25112.1"/>
    <property type="molecule type" value="Genomic_DNA"/>
</dbReference>
<accession>A0A2T2WS98</accession>
<dbReference type="CDD" id="cd02503">
    <property type="entry name" value="MobA"/>
    <property type="match status" value="1"/>
</dbReference>
<dbReference type="Pfam" id="PF12804">
    <property type="entry name" value="NTP_transf_3"/>
    <property type="match status" value="1"/>
</dbReference>
<proteinExistence type="predicted"/>
<dbReference type="InterPro" id="IPR025877">
    <property type="entry name" value="MobA-like_NTP_Trfase"/>
</dbReference>
<feature type="domain" description="MobA-like NTP transferase" evidence="8">
    <location>
        <begin position="3"/>
        <end position="150"/>
    </location>
</feature>
<evidence type="ECO:0000256" key="5">
    <source>
        <dbReference type="ARBA" id="ARBA00022842"/>
    </source>
</evidence>
<dbReference type="Proteomes" id="UP000242699">
    <property type="component" value="Unassembled WGS sequence"/>
</dbReference>
<protein>
    <submittedName>
        <fullName evidence="9">Molybdenum cofactor guanylyltransferase</fullName>
    </submittedName>
</protein>
<keyword evidence="7" id="KW-0501">Molybdenum cofactor biosynthesis</keyword>
<dbReference type="InterPro" id="IPR029044">
    <property type="entry name" value="Nucleotide-diphossugar_trans"/>
</dbReference>
<keyword evidence="1" id="KW-0963">Cytoplasm</keyword>
<evidence type="ECO:0000256" key="6">
    <source>
        <dbReference type="ARBA" id="ARBA00023134"/>
    </source>
</evidence>
<dbReference type="PANTHER" id="PTHR19136">
    <property type="entry name" value="MOLYBDENUM COFACTOR GUANYLYLTRANSFERASE"/>
    <property type="match status" value="1"/>
</dbReference>
<evidence type="ECO:0000256" key="2">
    <source>
        <dbReference type="ARBA" id="ARBA00022679"/>
    </source>
</evidence>
<dbReference type="AlphaFoldDB" id="A0A2T2WS98"/>
<evidence type="ECO:0000256" key="3">
    <source>
        <dbReference type="ARBA" id="ARBA00022723"/>
    </source>
</evidence>
<dbReference type="GO" id="GO:0006777">
    <property type="term" value="P:Mo-molybdopterin cofactor biosynthetic process"/>
    <property type="evidence" value="ECO:0007669"/>
    <property type="project" value="UniProtKB-KW"/>
</dbReference>
<dbReference type="GO" id="GO:0005525">
    <property type="term" value="F:GTP binding"/>
    <property type="evidence" value="ECO:0007669"/>
    <property type="project" value="UniProtKB-KW"/>
</dbReference>
<keyword evidence="4" id="KW-0547">Nucleotide-binding</keyword>
<dbReference type="InterPro" id="IPR013482">
    <property type="entry name" value="Molybde_CF_guanTrfase"/>
</dbReference>
<evidence type="ECO:0000256" key="1">
    <source>
        <dbReference type="ARBA" id="ARBA00022490"/>
    </source>
</evidence>
<keyword evidence="2 9" id="KW-0808">Transferase</keyword>
<keyword evidence="9" id="KW-0548">Nucleotidyltransferase</keyword>
<evidence type="ECO:0000313" key="10">
    <source>
        <dbReference type="Proteomes" id="UP000242699"/>
    </source>
</evidence>
<gene>
    <name evidence="9" type="ORF">C7B43_17605</name>
</gene>
<evidence type="ECO:0000256" key="7">
    <source>
        <dbReference type="ARBA" id="ARBA00023150"/>
    </source>
</evidence>
<evidence type="ECO:0000256" key="4">
    <source>
        <dbReference type="ARBA" id="ARBA00022741"/>
    </source>
</evidence>
<dbReference type="GO" id="GO:0046872">
    <property type="term" value="F:metal ion binding"/>
    <property type="evidence" value="ECO:0007669"/>
    <property type="project" value="UniProtKB-KW"/>
</dbReference>